<dbReference type="EMBL" id="LAZR01065819">
    <property type="protein sequence ID" value="KKK54784.1"/>
    <property type="molecule type" value="Genomic_DNA"/>
</dbReference>
<dbReference type="InterPro" id="IPR038726">
    <property type="entry name" value="PDDEXK_AddAB-type"/>
</dbReference>
<name>A0A0F8YKU1_9ZZZZ</name>
<organism evidence="2">
    <name type="scientific">marine sediment metagenome</name>
    <dbReference type="NCBI Taxonomy" id="412755"/>
    <lineage>
        <taxon>unclassified sequences</taxon>
        <taxon>metagenomes</taxon>
        <taxon>ecological metagenomes</taxon>
    </lineage>
</organism>
<sequence length="272" mass="31225">EAMDVVWTMLAAGKQPDEVLKPALARFKAKWEEEGLNFTPDLAQQEKYGIRTPGIAAEMLINYMMQRQEFIQSIKLLSVEQPFAVDIYEDATEVKYIGRLDKVVRHREYGTIIIEHKSTSAYAKASGFRTDYIQSWSPNSQIDGYLHAGHMLYGKISGIWIDAALVHKTVHNKFRFIPIDRQFEQLDVWLHETRDWIERIEDEGARAANSSYGGYPKNTGSCYQYGGCAYRDICKFVPKPSDHEGGYAGYSVKKWEPFDVLKIEQLGLKPER</sequence>
<reference evidence="2" key="1">
    <citation type="journal article" date="2015" name="Nature">
        <title>Complex archaea that bridge the gap between prokaryotes and eukaryotes.</title>
        <authorList>
            <person name="Spang A."/>
            <person name="Saw J.H."/>
            <person name="Jorgensen S.L."/>
            <person name="Zaremba-Niedzwiedzka K."/>
            <person name="Martijn J."/>
            <person name="Lind A.E."/>
            <person name="van Eijk R."/>
            <person name="Schleper C."/>
            <person name="Guy L."/>
            <person name="Ettema T.J."/>
        </authorList>
    </citation>
    <scope>NUCLEOTIDE SEQUENCE</scope>
</reference>
<dbReference type="Gene3D" id="3.90.320.10">
    <property type="match status" value="1"/>
</dbReference>
<dbReference type="Pfam" id="PF12705">
    <property type="entry name" value="PDDEXK_1"/>
    <property type="match status" value="1"/>
</dbReference>
<evidence type="ECO:0000313" key="2">
    <source>
        <dbReference type="EMBL" id="KKK54784.1"/>
    </source>
</evidence>
<feature type="domain" description="PD-(D/E)XK endonuclease-like" evidence="1">
    <location>
        <begin position="17"/>
        <end position="235"/>
    </location>
</feature>
<feature type="non-terminal residue" evidence="2">
    <location>
        <position position="1"/>
    </location>
</feature>
<dbReference type="AlphaFoldDB" id="A0A0F8YKU1"/>
<protein>
    <recommendedName>
        <fullName evidence="1">PD-(D/E)XK endonuclease-like domain-containing protein</fullName>
    </recommendedName>
</protein>
<evidence type="ECO:0000259" key="1">
    <source>
        <dbReference type="Pfam" id="PF12705"/>
    </source>
</evidence>
<dbReference type="InterPro" id="IPR011604">
    <property type="entry name" value="PDDEXK-like_dom_sf"/>
</dbReference>
<accession>A0A0F8YKU1</accession>
<proteinExistence type="predicted"/>
<comment type="caution">
    <text evidence="2">The sequence shown here is derived from an EMBL/GenBank/DDBJ whole genome shotgun (WGS) entry which is preliminary data.</text>
</comment>
<gene>
    <name evidence="2" type="ORF">LCGC14_3081210</name>
</gene>